<feature type="compositionally biased region" description="Basic and acidic residues" evidence="1">
    <location>
        <begin position="85"/>
        <end position="96"/>
    </location>
</feature>
<dbReference type="PANTHER" id="PTHR38221">
    <property type="entry name" value="BNAA04G14260D PROTEIN"/>
    <property type="match status" value="1"/>
</dbReference>
<keyword evidence="3" id="KW-1185">Reference proteome</keyword>
<dbReference type="EMBL" id="JBGMDY010000001">
    <property type="protein sequence ID" value="KAL2349399.1"/>
    <property type="molecule type" value="Genomic_DNA"/>
</dbReference>
<dbReference type="AlphaFoldDB" id="A0ABD1NMN8"/>
<dbReference type="PANTHER" id="PTHR38221:SF1">
    <property type="entry name" value="OVULE PROTEIN"/>
    <property type="match status" value="1"/>
</dbReference>
<evidence type="ECO:0000313" key="3">
    <source>
        <dbReference type="Proteomes" id="UP001603857"/>
    </source>
</evidence>
<reference evidence="2 3" key="1">
    <citation type="submission" date="2024-08" db="EMBL/GenBank/DDBJ databases">
        <title>Insights into the chromosomal genome structure of Flemingia macrophylla.</title>
        <authorList>
            <person name="Ding Y."/>
            <person name="Zhao Y."/>
            <person name="Bi W."/>
            <person name="Wu M."/>
            <person name="Zhao G."/>
            <person name="Gong Y."/>
            <person name="Li W."/>
            <person name="Zhang P."/>
        </authorList>
    </citation>
    <scope>NUCLEOTIDE SEQUENCE [LARGE SCALE GENOMIC DNA]</scope>
    <source>
        <strain evidence="2">DYQJB</strain>
        <tissue evidence="2">Leaf</tissue>
    </source>
</reference>
<name>A0ABD1NMN8_9FABA</name>
<accession>A0ABD1NMN8</accession>
<proteinExistence type="predicted"/>
<feature type="region of interest" description="Disordered" evidence="1">
    <location>
        <begin position="85"/>
        <end position="112"/>
    </location>
</feature>
<organism evidence="2 3">
    <name type="scientific">Flemingia macrophylla</name>
    <dbReference type="NCBI Taxonomy" id="520843"/>
    <lineage>
        <taxon>Eukaryota</taxon>
        <taxon>Viridiplantae</taxon>
        <taxon>Streptophyta</taxon>
        <taxon>Embryophyta</taxon>
        <taxon>Tracheophyta</taxon>
        <taxon>Spermatophyta</taxon>
        <taxon>Magnoliopsida</taxon>
        <taxon>eudicotyledons</taxon>
        <taxon>Gunneridae</taxon>
        <taxon>Pentapetalae</taxon>
        <taxon>rosids</taxon>
        <taxon>fabids</taxon>
        <taxon>Fabales</taxon>
        <taxon>Fabaceae</taxon>
        <taxon>Papilionoideae</taxon>
        <taxon>50 kb inversion clade</taxon>
        <taxon>NPAAA clade</taxon>
        <taxon>indigoferoid/millettioid clade</taxon>
        <taxon>Phaseoleae</taxon>
        <taxon>Flemingia</taxon>
    </lineage>
</organism>
<sequence>MAEAQSDKEDPYAFLVDLACISPSQEQLLRHAPVVTYNHQHAPPYDDDQRRTTTVTVDKSAVDVGAPVVALGDICDNEKELSHLGESRMEKSKLSEHGLGSGPSGVEEGEGGALSLSKRCRLEDVASQSECVGSGEKKEFSVFDVLRALSQQVESGEVEDNRSLWEVAEACGLTFPRPRWWPEDFNPKD</sequence>
<evidence type="ECO:0000313" key="2">
    <source>
        <dbReference type="EMBL" id="KAL2349399.1"/>
    </source>
</evidence>
<evidence type="ECO:0000256" key="1">
    <source>
        <dbReference type="SAM" id="MobiDB-lite"/>
    </source>
</evidence>
<comment type="caution">
    <text evidence="2">The sequence shown here is derived from an EMBL/GenBank/DDBJ whole genome shotgun (WGS) entry which is preliminary data.</text>
</comment>
<gene>
    <name evidence="2" type="ORF">Fmac_003399</name>
</gene>
<dbReference type="Proteomes" id="UP001603857">
    <property type="component" value="Unassembled WGS sequence"/>
</dbReference>
<protein>
    <submittedName>
        <fullName evidence="2">Uncharacterized protein</fullName>
    </submittedName>
</protein>